<evidence type="ECO:0000313" key="3">
    <source>
        <dbReference type="EMBL" id="AGO60861.1"/>
    </source>
</evidence>
<dbReference type="KEGG" id="fac:FACI_IFERC01G0881"/>
<dbReference type="Pfam" id="PF01370">
    <property type="entry name" value="Epimerase"/>
    <property type="match status" value="1"/>
</dbReference>
<keyword evidence="4" id="KW-1185">Reference proteome</keyword>
<gene>
    <name evidence="3" type="ORF">FACI_IFERC00001G0881</name>
</gene>
<dbReference type="Gene3D" id="3.90.25.10">
    <property type="entry name" value="UDP-galactose 4-epimerase, domain 1"/>
    <property type="match status" value="1"/>
</dbReference>
<accession>S0APN9</accession>
<dbReference type="Gene3D" id="3.40.50.720">
    <property type="entry name" value="NAD(P)-binding Rossmann-like Domain"/>
    <property type="match status" value="1"/>
</dbReference>
<dbReference type="AlphaFoldDB" id="S0APN9"/>
<dbReference type="InterPro" id="IPR036291">
    <property type="entry name" value="NAD(P)-bd_dom_sf"/>
</dbReference>
<dbReference type="Proteomes" id="UP000014660">
    <property type="component" value="Chromosome"/>
</dbReference>
<organism evidence="3 4">
    <name type="scientific">Ferroplasma acidarmanus Fer1</name>
    <dbReference type="NCBI Taxonomy" id="333146"/>
    <lineage>
        <taxon>Archaea</taxon>
        <taxon>Methanobacteriati</taxon>
        <taxon>Thermoplasmatota</taxon>
        <taxon>Thermoplasmata</taxon>
        <taxon>Thermoplasmatales</taxon>
        <taxon>Ferroplasmaceae</taxon>
        <taxon>Ferroplasma</taxon>
    </lineage>
</organism>
<dbReference type="EMBL" id="CP004145">
    <property type="protein sequence ID" value="AGO60861.1"/>
    <property type="molecule type" value="Genomic_DNA"/>
</dbReference>
<name>S0APN9_FERAC</name>
<dbReference type="PANTHER" id="PTHR43000">
    <property type="entry name" value="DTDP-D-GLUCOSE 4,6-DEHYDRATASE-RELATED"/>
    <property type="match status" value="1"/>
</dbReference>
<evidence type="ECO:0000256" key="1">
    <source>
        <dbReference type="ARBA" id="ARBA00007637"/>
    </source>
</evidence>
<evidence type="ECO:0000259" key="2">
    <source>
        <dbReference type="Pfam" id="PF01370"/>
    </source>
</evidence>
<dbReference type="CDD" id="cd05234">
    <property type="entry name" value="UDP_G4E_2_SDR_e"/>
    <property type="match status" value="1"/>
</dbReference>
<protein>
    <recommendedName>
        <fullName evidence="2">NAD-dependent epimerase/dehydratase domain-containing protein</fullName>
    </recommendedName>
</protein>
<feature type="domain" description="NAD-dependent epimerase/dehydratase" evidence="2">
    <location>
        <begin position="6"/>
        <end position="238"/>
    </location>
</feature>
<sequence length="318" mass="35762">MQGKNILITGGAGFIGSNMVEKLLPDNNITILDNLNNHVGNRFITQFMENKNFHFINTDLLSFDYGSLKGIDTVIHFAANSDVRYGSEDPTKDFKNNVVATENILEYMRKYDVKDILFASSSTVYGEASIMPTPENYGPYMPISSYGASKMSNEGFITAYSHYYGFKGSIFRFANIVGKNSTHGVIYDFINKLLKNPGELEILGDGTQKKSYMHVKDCVDSMIYFHEKSMKTDIINLGNRETTSVKTIADYVVKRMGLKNVKYRFTGGINGRGWKGDIKITHLAIDKLLSTGWKSRYTSDESVDVAVQETIDQLKNKN</sequence>
<reference evidence="3 4" key="1">
    <citation type="journal article" date="2007" name="Proc. Natl. Acad. Sci. U.S.A.">
        <title>Genome dynamics in a natural archaeal population.</title>
        <authorList>
            <person name="Allen E.E."/>
            <person name="Tyson G.W."/>
            <person name="Whitaker R.J."/>
            <person name="Detter J.C."/>
            <person name="Richardson P.M."/>
            <person name="Banfield J.F."/>
        </authorList>
    </citation>
    <scope>NUCLEOTIDE SEQUENCE [LARGE SCALE GENOMIC DNA]</scope>
    <source>
        <strain evidence="4">fer1</strain>
    </source>
</reference>
<dbReference type="HOGENOM" id="CLU_007383_1_7_2"/>
<dbReference type="InterPro" id="IPR001509">
    <property type="entry name" value="Epimerase_deHydtase"/>
</dbReference>
<comment type="similarity">
    <text evidence="1">Belongs to the NAD(P)-dependent epimerase/dehydratase family.</text>
</comment>
<dbReference type="RefSeq" id="WP_009886915.1">
    <property type="nucleotide sequence ID" value="NC_021592.1"/>
</dbReference>
<dbReference type="PATRIC" id="fig|333146.12.peg.897"/>
<evidence type="ECO:0000313" key="4">
    <source>
        <dbReference type="Proteomes" id="UP000014660"/>
    </source>
</evidence>
<dbReference type="SUPFAM" id="SSF51735">
    <property type="entry name" value="NAD(P)-binding Rossmann-fold domains"/>
    <property type="match status" value="1"/>
</dbReference>
<proteinExistence type="inferred from homology"/>
<dbReference type="GeneID" id="16025046"/>